<dbReference type="KEGG" id="cant:NCTC13489_02663"/>
<keyword evidence="7 15" id="KW-0418">Kinase</keyword>
<dbReference type="CDD" id="cd00483">
    <property type="entry name" value="HPPK"/>
    <property type="match status" value="1"/>
</dbReference>
<sequence length="137" mass="15810">MSQYEVTLLLGSNLGDPKKNIEAALCNIETAVGEIIRKSELIFTDPVEFVSNNIFCNIAVLIKTQFSPIKLLNYVKLIEREMGRADDTLISGEYQDRVIDIDIVRFGNLRFHTKELTIPHQKHLYERDFSRRLLDVL</sequence>
<evidence type="ECO:0000256" key="6">
    <source>
        <dbReference type="ARBA" id="ARBA00022741"/>
    </source>
</evidence>
<dbReference type="GO" id="GO:0046656">
    <property type="term" value="P:folic acid biosynthetic process"/>
    <property type="evidence" value="ECO:0007669"/>
    <property type="project" value="UniProtKB-KW"/>
</dbReference>
<comment type="function">
    <text evidence="10">Catalyzes the transfer of pyrophosphate from adenosine triphosphate (ATP) to 6-hydroxymethyl-7,8-dihydropterin, an enzymatic step in folate biosynthesis pathway.</text>
</comment>
<evidence type="ECO:0000313" key="14">
    <source>
        <dbReference type="EMBL" id="KEY18501.1"/>
    </source>
</evidence>
<dbReference type="GO" id="GO:0005524">
    <property type="term" value="F:ATP binding"/>
    <property type="evidence" value="ECO:0007669"/>
    <property type="project" value="UniProtKB-KW"/>
</dbReference>
<evidence type="ECO:0000256" key="12">
    <source>
        <dbReference type="ARBA" id="ARBA00033413"/>
    </source>
</evidence>
<dbReference type="Gene3D" id="3.30.70.560">
    <property type="entry name" value="7,8-Dihydro-6-hydroxymethylpterin-pyrophosphokinase HPPK"/>
    <property type="match status" value="1"/>
</dbReference>
<dbReference type="RefSeq" id="WP_034718862.1">
    <property type="nucleotide sequence ID" value="NZ_FOIX01000001.1"/>
</dbReference>
<dbReference type="Proteomes" id="UP000270036">
    <property type="component" value="Chromosome"/>
</dbReference>
<accession>A0A448NUF1</accession>
<evidence type="ECO:0000256" key="3">
    <source>
        <dbReference type="ARBA" id="ARBA00013253"/>
    </source>
</evidence>
<keyword evidence="16" id="KW-1185">Reference proteome</keyword>
<dbReference type="NCBIfam" id="TIGR01498">
    <property type="entry name" value="folK"/>
    <property type="match status" value="1"/>
</dbReference>
<evidence type="ECO:0000256" key="2">
    <source>
        <dbReference type="ARBA" id="ARBA00005810"/>
    </source>
</evidence>
<dbReference type="PANTHER" id="PTHR43071:SF1">
    <property type="entry name" value="2-AMINO-4-HYDROXY-6-HYDROXYMETHYLDIHYDROPTERIDINE PYROPHOSPHOKINASE"/>
    <property type="match status" value="1"/>
</dbReference>
<comment type="pathway">
    <text evidence="1">Cofactor biosynthesis; tetrahydrofolate biosynthesis; 2-amino-4-hydroxy-6-hydroxymethyl-7,8-dihydropteridine diphosphate from 7,8-dihydroneopterin triphosphate: step 4/4.</text>
</comment>
<evidence type="ECO:0000256" key="1">
    <source>
        <dbReference type="ARBA" id="ARBA00005051"/>
    </source>
</evidence>
<dbReference type="STRING" id="266748.HY04_08265"/>
<dbReference type="AlphaFoldDB" id="A0A448NUF1"/>
<dbReference type="EMBL" id="JPEP01000002">
    <property type="protein sequence ID" value="KEY18501.1"/>
    <property type="molecule type" value="Genomic_DNA"/>
</dbReference>
<dbReference type="EC" id="2.7.6.3" evidence="3"/>
<keyword evidence="9" id="KW-0289">Folate biosynthesis</keyword>
<dbReference type="GO" id="GO:0003848">
    <property type="term" value="F:2-amino-4-hydroxy-6-hydroxymethyldihydropteridine diphosphokinase activity"/>
    <property type="evidence" value="ECO:0007669"/>
    <property type="project" value="UniProtKB-EC"/>
</dbReference>
<keyword evidence="8" id="KW-0067">ATP-binding</keyword>
<dbReference type="OrthoDB" id="9808041at2"/>
<reference evidence="15 17" key="2">
    <citation type="submission" date="2018-12" db="EMBL/GenBank/DDBJ databases">
        <authorList>
            <consortium name="Pathogen Informatics"/>
        </authorList>
    </citation>
    <scope>NUCLEOTIDE SEQUENCE [LARGE SCALE GENOMIC DNA]</scope>
    <source>
        <strain evidence="15 17">NCTC13489</strain>
    </source>
</reference>
<feature type="domain" description="7,8-dihydro-6-hydroxymethylpterin-pyrophosphokinase" evidence="13">
    <location>
        <begin position="8"/>
        <end position="130"/>
    </location>
</feature>
<evidence type="ECO:0000256" key="11">
    <source>
        <dbReference type="ARBA" id="ARBA00029766"/>
    </source>
</evidence>
<evidence type="ECO:0000256" key="9">
    <source>
        <dbReference type="ARBA" id="ARBA00022909"/>
    </source>
</evidence>
<dbReference type="GO" id="GO:0046654">
    <property type="term" value="P:tetrahydrofolate biosynthetic process"/>
    <property type="evidence" value="ECO:0007669"/>
    <property type="project" value="UniProtKB-UniPathway"/>
</dbReference>
<dbReference type="PANTHER" id="PTHR43071">
    <property type="entry name" value="2-AMINO-4-HYDROXY-6-HYDROXYMETHYLDIHYDROPTERIDINE PYROPHOSPHOKINASE"/>
    <property type="match status" value="1"/>
</dbReference>
<dbReference type="Pfam" id="PF01288">
    <property type="entry name" value="HPPK"/>
    <property type="match status" value="1"/>
</dbReference>
<dbReference type="GO" id="GO:0016301">
    <property type="term" value="F:kinase activity"/>
    <property type="evidence" value="ECO:0007669"/>
    <property type="project" value="UniProtKB-KW"/>
</dbReference>
<evidence type="ECO:0000313" key="16">
    <source>
        <dbReference type="Proteomes" id="UP000028349"/>
    </source>
</evidence>
<protein>
    <recommendedName>
        <fullName evidence="4">2-amino-4-hydroxy-6-hydroxymethyldihydropteridine pyrophosphokinase</fullName>
        <ecNumber evidence="3">2.7.6.3</ecNumber>
    </recommendedName>
    <alternativeName>
        <fullName evidence="11">6-hydroxymethyl-7,8-dihydropterin pyrophosphokinase</fullName>
    </alternativeName>
    <alternativeName>
        <fullName evidence="12">7,8-dihydro-6-hydroxymethylpterin-pyrophosphokinase</fullName>
    </alternativeName>
</protein>
<evidence type="ECO:0000313" key="15">
    <source>
        <dbReference type="EMBL" id="VEI01296.1"/>
    </source>
</evidence>
<dbReference type="InterPro" id="IPR035907">
    <property type="entry name" value="Hppk_sf"/>
</dbReference>
<reference evidence="14 16" key="1">
    <citation type="submission" date="2014-07" db="EMBL/GenBank/DDBJ databases">
        <authorList>
            <person name="Pisani N.G."/>
            <person name="Newman J.D."/>
        </authorList>
    </citation>
    <scope>NUCLEOTIDE SEQUENCE [LARGE SCALE GENOMIC DNA]</scope>
    <source>
        <strain evidence="14 16">LMG 24720</strain>
    </source>
</reference>
<evidence type="ECO:0000256" key="5">
    <source>
        <dbReference type="ARBA" id="ARBA00022679"/>
    </source>
</evidence>
<evidence type="ECO:0000256" key="10">
    <source>
        <dbReference type="ARBA" id="ARBA00029409"/>
    </source>
</evidence>
<proteinExistence type="inferred from homology"/>
<dbReference type="EMBL" id="LR134441">
    <property type="protein sequence ID" value="VEI01296.1"/>
    <property type="molecule type" value="Genomic_DNA"/>
</dbReference>
<dbReference type="InterPro" id="IPR000550">
    <property type="entry name" value="Hppk"/>
</dbReference>
<organism evidence="15 17">
    <name type="scientific">Kaistella antarctica</name>
    <dbReference type="NCBI Taxonomy" id="266748"/>
    <lineage>
        <taxon>Bacteria</taxon>
        <taxon>Pseudomonadati</taxon>
        <taxon>Bacteroidota</taxon>
        <taxon>Flavobacteriia</taxon>
        <taxon>Flavobacteriales</taxon>
        <taxon>Weeksellaceae</taxon>
        <taxon>Chryseobacterium group</taxon>
        <taxon>Kaistella</taxon>
    </lineage>
</organism>
<keyword evidence="6" id="KW-0547">Nucleotide-binding</keyword>
<dbReference type="Proteomes" id="UP000028349">
    <property type="component" value="Unassembled WGS sequence"/>
</dbReference>
<evidence type="ECO:0000256" key="4">
    <source>
        <dbReference type="ARBA" id="ARBA00016218"/>
    </source>
</evidence>
<name>A0A448NUF1_9FLAO</name>
<dbReference type="SUPFAM" id="SSF55083">
    <property type="entry name" value="6-hydroxymethyl-7,8-dihydropterin pyrophosphokinase, HPPK"/>
    <property type="match status" value="1"/>
</dbReference>
<evidence type="ECO:0000256" key="8">
    <source>
        <dbReference type="ARBA" id="ARBA00022840"/>
    </source>
</evidence>
<evidence type="ECO:0000256" key="7">
    <source>
        <dbReference type="ARBA" id="ARBA00022777"/>
    </source>
</evidence>
<dbReference type="UniPathway" id="UPA00077">
    <property type="reaction ID" value="UER00155"/>
</dbReference>
<comment type="similarity">
    <text evidence="2">Belongs to the HPPK family.</text>
</comment>
<evidence type="ECO:0000259" key="13">
    <source>
        <dbReference type="Pfam" id="PF01288"/>
    </source>
</evidence>
<keyword evidence="5 15" id="KW-0808">Transferase</keyword>
<evidence type="ECO:0000313" key="17">
    <source>
        <dbReference type="Proteomes" id="UP000270036"/>
    </source>
</evidence>
<gene>
    <name evidence="15" type="primary">folK</name>
    <name evidence="14" type="ORF">HY04_08265</name>
    <name evidence="15" type="ORF">NCTC13489_02663</name>
</gene>